<comment type="cofactor">
    <cofactor evidence="1 5 7 8">
        <name>pyridoxal 5'-phosphate</name>
        <dbReference type="ChEBI" id="CHEBI:597326"/>
    </cofactor>
</comment>
<proteinExistence type="inferred from homology"/>
<organism evidence="10 11">
    <name type="scientific">Pseudopedobacter saltans</name>
    <dbReference type="NCBI Taxonomy" id="151895"/>
    <lineage>
        <taxon>Bacteria</taxon>
        <taxon>Pseudomonadati</taxon>
        <taxon>Bacteroidota</taxon>
        <taxon>Sphingobacteriia</taxon>
        <taxon>Sphingobacteriales</taxon>
        <taxon>Sphingobacteriaceae</taxon>
        <taxon>Pseudopedobacter</taxon>
    </lineage>
</organism>
<dbReference type="Proteomes" id="UP000249645">
    <property type="component" value="Unassembled WGS sequence"/>
</dbReference>
<feature type="modified residue" description="N6-(pyridoxal phosphate)lysine" evidence="5 7">
    <location>
        <position position="50"/>
    </location>
</feature>
<evidence type="ECO:0000256" key="7">
    <source>
        <dbReference type="PIRSR" id="PIRSR600183-50"/>
    </source>
</evidence>
<dbReference type="PRINTS" id="PR01179">
    <property type="entry name" value="ODADCRBXLASE"/>
</dbReference>
<dbReference type="GO" id="GO:0009089">
    <property type="term" value="P:lysine biosynthetic process via diaminopimelate"/>
    <property type="evidence" value="ECO:0007669"/>
    <property type="project" value="UniProtKB-UniRule"/>
</dbReference>
<dbReference type="PRINTS" id="PR01181">
    <property type="entry name" value="DAPDCRBXLASE"/>
</dbReference>
<dbReference type="GO" id="GO:0030170">
    <property type="term" value="F:pyridoxal phosphate binding"/>
    <property type="evidence" value="ECO:0007669"/>
    <property type="project" value="UniProtKB-UniRule"/>
</dbReference>
<evidence type="ECO:0000256" key="8">
    <source>
        <dbReference type="RuleBase" id="RU003738"/>
    </source>
</evidence>
<dbReference type="AlphaFoldDB" id="A0A2W5EN34"/>
<sequence>MALSHEQLIAAANQFGSPVYVYEAEKIAEQYNKLTTAFSGTNARFFYACKALTNINILKYMEKLGANIDCVSINEVRIAIKAGFTPDRIMFTPNSVDFEEIEAGKDLGIHVNIDNIPMLEAFGNKYGNSYPICIRLNPHIMAGGNYKISTGHIDSKFGISIHQLRHVERVVDSTKLNVVGLHMHTGSEIKDINVFLQGLDVMLDIAKRFPNLEFIDLGSGFKVPYKEEDMATDVDELGSRVSKIFNDFEKEIGKNLAVWFEPGKYLVSESGYFVVKANVIKTTTATVFVGVNSGFNHLIRPMFYDAYHFIQNISNPDGPERIYTVVGNICETDTFAWDRKLNEVREEDLLAFSNAGAYGFEMSSNFNSRLKPAEVLYLDGKMHLIRKRDVFEDLLRNQVEVI</sequence>
<protein>
    <recommendedName>
        <fullName evidence="5 6">Diaminopimelate decarboxylase</fullName>
        <shortName evidence="5">DAP decarboxylase</shortName>
        <shortName evidence="5">DAPDC</shortName>
        <ecNumber evidence="5 6">4.1.1.20</ecNumber>
    </recommendedName>
</protein>
<dbReference type="InterPro" id="IPR022644">
    <property type="entry name" value="De-COase2_N"/>
</dbReference>
<gene>
    <name evidence="5 10" type="primary">lysA</name>
    <name evidence="10" type="ORF">DI598_15860</name>
</gene>
<comment type="subunit">
    <text evidence="5">Homodimer.</text>
</comment>
<feature type="binding site" evidence="5">
    <location>
        <position position="300"/>
    </location>
    <ligand>
        <name>substrate</name>
    </ligand>
</feature>
<keyword evidence="5" id="KW-0028">Amino-acid biosynthesis</keyword>
<dbReference type="Pfam" id="PF02784">
    <property type="entry name" value="Orn_Arg_deC_N"/>
    <property type="match status" value="1"/>
</dbReference>
<feature type="binding site" evidence="5">
    <location>
        <position position="358"/>
    </location>
    <ligand>
        <name>pyridoxal 5'-phosphate</name>
        <dbReference type="ChEBI" id="CHEBI:597326"/>
    </ligand>
</feature>
<dbReference type="EMBL" id="QFOI01000376">
    <property type="protein sequence ID" value="PZP43364.1"/>
    <property type="molecule type" value="Genomic_DNA"/>
</dbReference>
<dbReference type="PANTHER" id="PTHR43727">
    <property type="entry name" value="DIAMINOPIMELATE DECARBOXYLASE"/>
    <property type="match status" value="1"/>
</dbReference>
<name>A0A2W5EN34_9SPHI</name>
<evidence type="ECO:0000256" key="1">
    <source>
        <dbReference type="ARBA" id="ARBA00001933"/>
    </source>
</evidence>
<dbReference type="InterPro" id="IPR029066">
    <property type="entry name" value="PLP-binding_barrel"/>
</dbReference>
<dbReference type="SUPFAM" id="SSF51419">
    <property type="entry name" value="PLP-binding barrel"/>
    <property type="match status" value="1"/>
</dbReference>
<dbReference type="GO" id="GO:0008836">
    <property type="term" value="F:diaminopimelate decarboxylase activity"/>
    <property type="evidence" value="ECO:0007669"/>
    <property type="project" value="UniProtKB-UniRule"/>
</dbReference>
<evidence type="ECO:0000256" key="5">
    <source>
        <dbReference type="HAMAP-Rule" id="MF_02120"/>
    </source>
</evidence>
<accession>A0A2W5EN34</accession>
<comment type="similarity">
    <text evidence="5">Belongs to the Orn/Lys/Arg decarboxylase class-II family. LysA subfamily.</text>
</comment>
<dbReference type="NCBIfam" id="TIGR01048">
    <property type="entry name" value="lysA"/>
    <property type="match status" value="1"/>
</dbReference>
<dbReference type="SUPFAM" id="SSF50621">
    <property type="entry name" value="Alanine racemase C-terminal domain-like"/>
    <property type="match status" value="1"/>
</dbReference>
<evidence type="ECO:0000256" key="3">
    <source>
        <dbReference type="ARBA" id="ARBA00022898"/>
    </source>
</evidence>
<evidence type="ECO:0000259" key="9">
    <source>
        <dbReference type="Pfam" id="PF02784"/>
    </source>
</evidence>
<dbReference type="Gene3D" id="3.20.20.10">
    <property type="entry name" value="Alanine racemase"/>
    <property type="match status" value="1"/>
</dbReference>
<dbReference type="InterPro" id="IPR009006">
    <property type="entry name" value="Ala_racemase/Decarboxylase_C"/>
</dbReference>
<feature type="binding site" evidence="5">
    <location>
        <position position="358"/>
    </location>
    <ligand>
        <name>substrate</name>
    </ligand>
</feature>
<dbReference type="Gene3D" id="2.40.37.10">
    <property type="entry name" value="Lyase, Ornithine Decarboxylase, Chain A, domain 1"/>
    <property type="match status" value="1"/>
</dbReference>
<dbReference type="InterPro" id="IPR022653">
    <property type="entry name" value="De-COase2_pyr-phos_BS"/>
</dbReference>
<evidence type="ECO:0000256" key="2">
    <source>
        <dbReference type="ARBA" id="ARBA00022793"/>
    </source>
</evidence>
<evidence type="ECO:0000256" key="6">
    <source>
        <dbReference type="NCBIfam" id="TIGR01048"/>
    </source>
</evidence>
<dbReference type="InterPro" id="IPR000183">
    <property type="entry name" value="Orn/DAP/Arg_de-COase"/>
</dbReference>
<comment type="function">
    <text evidence="5">Specifically catalyzes the decarboxylation of meso-diaminopimelate (meso-DAP) to L-lysine.</text>
</comment>
<dbReference type="PANTHER" id="PTHR43727:SF2">
    <property type="entry name" value="GROUP IV DECARBOXYLASE"/>
    <property type="match status" value="1"/>
</dbReference>
<comment type="catalytic activity">
    <reaction evidence="5 8">
        <text>meso-2,6-diaminopimelate + H(+) = L-lysine + CO2</text>
        <dbReference type="Rhea" id="RHEA:15101"/>
        <dbReference type="ChEBI" id="CHEBI:15378"/>
        <dbReference type="ChEBI" id="CHEBI:16526"/>
        <dbReference type="ChEBI" id="CHEBI:32551"/>
        <dbReference type="ChEBI" id="CHEBI:57791"/>
        <dbReference type="EC" id="4.1.1.20"/>
    </reaction>
</comment>
<dbReference type="InterPro" id="IPR002986">
    <property type="entry name" value="DAP_deCOOHase_LysA"/>
</dbReference>
<keyword evidence="3 5" id="KW-0663">Pyridoxal phosphate</keyword>
<feature type="binding site" evidence="5">
    <location>
        <position position="331"/>
    </location>
    <ligand>
        <name>substrate</name>
    </ligand>
</feature>
<comment type="caution">
    <text evidence="10">The sequence shown here is derived from an EMBL/GenBank/DDBJ whole genome shotgun (WGS) entry which is preliminary data.</text>
</comment>
<evidence type="ECO:0000313" key="11">
    <source>
        <dbReference type="Proteomes" id="UP000249645"/>
    </source>
</evidence>
<dbReference type="UniPathway" id="UPA00034">
    <property type="reaction ID" value="UER00027"/>
</dbReference>
<feature type="active site" description="Proton donor" evidence="7">
    <location>
        <position position="330"/>
    </location>
</feature>
<keyword evidence="4 5" id="KW-0456">Lyase</keyword>
<evidence type="ECO:0000256" key="4">
    <source>
        <dbReference type="ARBA" id="ARBA00023239"/>
    </source>
</evidence>
<dbReference type="FunFam" id="3.20.20.10:FF:000003">
    <property type="entry name" value="Diaminopimelate decarboxylase"/>
    <property type="match status" value="1"/>
</dbReference>
<feature type="binding site" evidence="5">
    <location>
        <position position="304"/>
    </location>
    <ligand>
        <name>substrate</name>
    </ligand>
</feature>
<dbReference type="CDD" id="cd06828">
    <property type="entry name" value="PLPDE_III_DapDC"/>
    <property type="match status" value="1"/>
</dbReference>
<dbReference type="HAMAP" id="MF_02120">
    <property type="entry name" value="LysA"/>
    <property type="match status" value="1"/>
</dbReference>
<dbReference type="PROSITE" id="PS00878">
    <property type="entry name" value="ODR_DC_2_1"/>
    <property type="match status" value="1"/>
</dbReference>
<comment type="caution">
    <text evidence="5">Lacks conserved residue(s) required for the propagation of feature annotation.</text>
</comment>
<reference evidence="10 11" key="1">
    <citation type="submission" date="2017-11" db="EMBL/GenBank/DDBJ databases">
        <title>Infants hospitalized years apart are colonized by the same room-sourced microbial strains.</title>
        <authorList>
            <person name="Brooks B."/>
            <person name="Olm M.R."/>
            <person name="Firek B.A."/>
            <person name="Baker R."/>
            <person name="Thomas B.C."/>
            <person name="Morowitz M.J."/>
            <person name="Banfield J.F."/>
        </authorList>
    </citation>
    <scope>NUCLEOTIDE SEQUENCE [LARGE SCALE GENOMIC DNA]</scope>
    <source>
        <strain evidence="10">S2_009_000_R2_76</strain>
    </source>
</reference>
<feature type="binding site" evidence="5">
    <location>
        <position position="220"/>
    </location>
    <ligand>
        <name>pyridoxal 5'-phosphate</name>
        <dbReference type="ChEBI" id="CHEBI:597326"/>
    </ligand>
</feature>
<comment type="pathway">
    <text evidence="5 8">Amino-acid biosynthesis; L-lysine biosynthesis via DAP pathway; L-lysine from DL-2,6-diaminopimelate: step 1/1.</text>
</comment>
<dbReference type="EC" id="4.1.1.20" evidence="5 6"/>
<feature type="domain" description="Orn/DAP/Arg decarboxylase 2 N-terminal" evidence="9">
    <location>
        <begin position="25"/>
        <end position="268"/>
    </location>
</feature>
<keyword evidence="2 5" id="KW-0210">Decarboxylase</keyword>
<evidence type="ECO:0000313" key="10">
    <source>
        <dbReference type="EMBL" id="PZP43364.1"/>
    </source>
</evidence>
<keyword evidence="5 8" id="KW-0457">Lysine biosynthesis</keyword>